<evidence type="ECO:0000313" key="3">
    <source>
        <dbReference type="Proteomes" id="UP000054064"/>
    </source>
</evidence>
<dbReference type="AlphaFoldDB" id="A0A091H0B0"/>
<evidence type="ECO:0000313" key="2">
    <source>
        <dbReference type="EMBL" id="KFO88869.1"/>
    </source>
</evidence>
<dbReference type="Proteomes" id="UP000054064">
    <property type="component" value="Unassembled WGS sequence"/>
</dbReference>
<feature type="compositionally biased region" description="Low complexity" evidence="1">
    <location>
        <begin position="40"/>
        <end position="52"/>
    </location>
</feature>
<feature type="non-terminal residue" evidence="2">
    <location>
        <position position="75"/>
    </location>
</feature>
<accession>A0A091H0B0</accession>
<feature type="region of interest" description="Disordered" evidence="1">
    <location>
        <begin position="1"/>
        <end position="75"/>
    </location>
</feature>
<feature type="compositionally biased region" description="Polar residues" evidence="1">
    <location>
        <begin position="65"/>
        <end position="75"/>
    </location>
</feature>
<reference evidence="2 3" key="1">
    <citation type="submission" date="2014-04" db="EMBL/GenBank/DDBJ databases">
        <title>Genome evolution of avian class.</title>
        <authorList>
            <person name="Zhang G."/>
            <person name="Li C."/>
        </authorList>
    </citation>
    <scope>NUCLEOTIDE SEQUENCE [LARGE SCALE GENOMIC DNA]</scope>
    <source>
        <strain evidence="2">BGI_N320</strain>
    </source>
</reference>
<proteinExistence type="predicted"/>
<organism evidence="2 3">
    <name type="scientific">Buceros rhinoceros silvestris</name>
    <dbReference type="NCBI Taxonomy" id="175836"/>
    <lineage>
        <taxon>Eukaryota</taxon>
        <taxon>Metazoa</taxon>
        <taxon>Chordata</taxon>
        <taxon>Craniata</taxon>
        <taxon>Vertebrata</taxon>
        <taxon>Euteleostomi</taxon>
        <taxon>Archelosauria</taxon>
        <taxon>Archosauria</taxon>
        <taxon>Dinosauria</taxon>
        <taxon>Saurischia</taxon>
        <taxon>Theropoda</taxon>
        <taxon>Coelurosauria</taxon>
        <taxon>Aves</taxon>
        <taxon>Neognathae</taxon>
        <taxon>Neoaves</taxon>
        <taxon>Telluraves</taxon>
        <taxon>Coraciimorphae</taxon>
        <taxon>Bucerotiformes</taxon>
        <taxon>Bucerotidae</taxon>
        <taxon>Buceros</taxon>
    </lineage>
</organism>
<gene>
    <name evidence="2" type="ORF">N320_05757</name>
</gene>
<name>A0A091H0B0_BUCRH</name>
<protein>
    <submittedName>
        <fullName evidence="2">Uncharacterized protein</fullName>
    </submittedName>
</protein>
<feature type="non-terminal residue" evidence="2">
    <location>
        <position position="1"/>
    </location>
</feature>
<evidence type="ECO:0000256" key="1">
    <source>
        <dbReference type="SAM" id="MobiDB-lite"/>
    </source>
</evidence>
<keyword evidence="3" id="KW-1185">Reference proteome</keyword>
<sequence>SSVPPTLETAPGLRTSNTASMARGTVDLGTAASPMGTPASSSSLRTSHLYSLPGTTVSPMPVLMTPSNTQPPALT</sequence>
<dbReference type="EMBL" id="KL518591">
    <property type="protein sequence ID" value="KFO88869.1"/>
    <property type="molecule type" value="Genomic_DNA"/>
</dbReference>